<accession>A0A0M0K2U0</accession>
<evidence type="ECO:0000313" key="1">
    <source>
        <dbReference type="EMBL" id="KOO32703.1"/>
    </source>
</evidence>
<comment type="caution">
    <text evidence="1">The sequence shown here is derived from an EMBL/GenBank/DDBJ whole genome shotgun (WGS) entry which is preliminary data.</text>
</comment>
<dbReference type="EMBL" id="JWZX01001702">
    <property type="protein sequence ID" value="KOO32703.1"/>
    <property type="molecule type" value="Genomic_DNA"/>
</dbReference>
<gene>
    <name evidence="1" type="ORF">Ctob_006516</name>
</gene>
<organism evidence="1 2">
    <name type="scientific">Chrysochromulina tobinii</name>
    <dbReference type="NCBI Taxonomy" id="1460289"/>
    <lineage>
        <taxon>Eukaryota</taxon>
        <taxon>Haptista</taxon>
        <taxon>Haptophyta</taxon>
        <taxon>Prymnesiophyceae</taxon>
        <taxon>Prymnesiales</taxon>
        <taxon>Chrysochromulinaceae</taxon>
        <taxon>Chrysochromulina</taxon>
    </lineage>
</organism>
<sequence>MPFTPSPSSVFPTTRYSITSESKDAFHWQEPAPPAVPFYRKPAGSAPSPYVPIAPITVLGELEVLKQKLNALQATVEAAPAAALADGGALPADADGQVWQGASYDSFAQYAGEAARVRSAGRLAFGSDRMKMDVRPAAKVPGEGVTGWRY</sequence>
<evidence type="ECO:0000313" key="2">
    <source>
        <dbReference type="Proteomes" id="UP000037460"/>
    </source>
</evidence>
<dbReference type="AlphaFoldDB" id="A0A0M0K2U0"/>
<protein>
    <submittedName>
        <fullName evidence="1">Uncharacterized protein</fullName>
    </submittedName>
</protein>
<dbReference type="Proteomes" id="UP000037460">
    <property type="component" value="Unassembled WGS sequence"/>
</dbReference>
<proteinExistence type="predicted"/>
<name>A0A0M0K2U0_9EUKA</name>
<keyword evidence="2" id="KW-1185">Reference proteome</keyword>
<reference evidence="2" key="1">
    <citation type="journal article" date="2015" name="PLoS Genet.">
        <title>Genome Sequence and Transcriptome Analyses of Chrysochromulina tobin: Metabolic Tools for Enhanced Algal Fitness in the Prominent Order Prymnesiales (Haptophyceae).</title>
        <authorList>
            <person name="Hovde B.T."/>
            <person name="Deodato C.R."/>
            <person name="Hunsperger H.M."/>
            <person name="Ryken S.A."/>
            <person name="Yost W."/>
            <person name="Jha R.K."/>
            <person name="Patterson J."/>
            <person name="Monnat R.J. Jr."/>
            <person name="Barlow S.B."/>
            <person name="Starkenburg S.R."/>
            <person name="Cattolico R.A."/>
        </authorList>
    </citation>
    <scope>NUCLEOTIDE SEQUENCE</scope>
    <source>
        <strain evidence="2">CCMP291</strain>
    </source>
</reference>